<keyword evidence="1" id="KW-1133">Transmembrane helix</keyword>
<keyword evidence="1" id="KW-0812">Transmembrane</keyword>
<dbReference type="RefSeq" id="WP_345410570.1">
    <property type="nucleotide sequence ID" value="NZ_BAABHO010000002.1"/>
</dbReference>
<dbReference type="EMBL" id="BAABHO010000002">
    <property type="protein sequence ID" value="GAA4773951.1"/>
    <property type="molecule type" value="Genomic_DNA"/>
</dbReference>
<evidence type="ECO:0000256" key="1">
    <source>
        <dbReference type="SAM" id="Phobius"/>
    </source>
</evidence>
<keyword evidence="3" id="KW-1185">Reference proteome</keyword>
<name>A0ABP9A683_9PSEU</name>
<sequence length="82" mass="8372">MSIAFGVATLIALAVWAVWPSRVAMWVAVVLRAVSALFAVPAFLDAPTVAFQAVLVVVVVATIVGIVLVRGALGPSRTTAGV</sequence>
<feature type="transmembrane region" description="Helical" evidence="1">
    <location>
        <begin position="48"/>
        <end position="69"/>
    </location>
</feature>
<gene>
    <name evidence="2" type="ORF">GCM10023200_03020</name>
</gene>
<comment type="caution">
    <text evidence="2">The sequence shown here is derived from an EMBL/GenBank/DDBJ whole genome shotgun (WGS) entry which is preliminary data.</text>
</comment>
<evidence type="ECO:0000313" key="3">
    <source>
        <dbReference type="Proteomes" id="UP001500928"/>
    </source>
</evidence>
<dbReference type="Proteomes" id="UP001500928">
    <property type="component" value="Unassembled WGS sequence"/>
</dbReference>
<reference evidence="3" key="1">
    <citation type="journal article" date="2019" name="Int. J. Syst. Evol. Microbiol.">
        <title>The Global Catalogue of Microorganisms (GCM) 10K type strain sequencing project: providing services to taxonomists for standard genome sequencing and annotation.</title>
        <authorList>
            <consortium name="The Broad Institute Genomics Platform"/>
            <consortium name="The Broad Institute Genome Sequencing Center for Infectious Disease"/>
            <person name="Wu L."/>
            <person name="Ma J."/>
        </authorList>
    </citation>
    <scope>NUCLEOTIDE SEQUENCE [LARGE SCALE GENOMIC DNA]</scope>
    <source>
        <strain evidence="3">JCM 17979</strain>
    </source>
</reference>
<protein>
    <submittedName>
        <fullName evidence="2">Uncharacterized protein</fullName>
    </submittedName>
</protein>
<accession>A0ABP9A683</accession>
<proteinExistence type="predicted"/>
<keyword evidence="1" id="KW-0472">Membrane</keyword>
<organism evidence="2 3">
    <name type="scientific">Actinomycetospora chlora</name>
    <dbReference type="NCBI Taxonomy" id="663608"/>
    <lineage>
        <taxon>Bacteria</taxon>
        <taxon>Bacillati</taxon>
        <taxon>Actinomycetota</taxon>
        <taxon>Actinomycetes</taxon>
        <taxon>Pseudonocardiales</taxon>
        <taxon>Pseudonocardiaceae</taxon>
        <taxon>Actinomycetospora</taxon>
    </lineage>
</organism>
<evidence type="ECO:0000313" key="2">
    <source>
        <dbReference type="EMBL" id="GAA4773951.1"/>
    </source>
</evidence>